<evidence type="ECO:0000256" key="9">
    <source>
        <dbReference type="ARBA" id="ARBA00023002"/>
    </source>
</evidence>
<dbReference type="AlphaFoldDB" id="A0A852YAV7"/>
<keyword evidence="9" id="KW-0560">Oxidoreductase</keyword>
<name>A0A852YAV7_9MICO</name>
<gene>
    <name evidence="16" type="ORF">BJ979_000957</name>
</gene>
<dbReference type="RefSeq" id="WP_343046601.1">
    <property type="nucleotide sequence ID" value="NZ_JACBZY010000001.1"/>
</dbReference>
<comment type="cofactor">
    <cofactor evidence="1">
        <name>FAD</name>
        <dbReference type="ChEBI" id="CHEBI:57692"/>
    </cofactor>
</comment>
<evidence type="ECO:0000256" key="5">
    <source>
        <dbReference type="ARBA" id="ARBA00016406"/>
    </source>
</evidence>
<proteinExistence type="inferred from homology"/>
<evidence type="ECO:0000256" key="4">
    <source>
        <dbReference type="ARBA" id="ARBA00013076"/>
    </source>
</evidence>
<dbReference type="PANTHER" id="PTHR42802:SF1">
    <property type="entry name" value="L-ORNITHINE N(5)-MONOOXYGENASE"/>
    <property type="match status" value="1"/>
</dbReference>
<evidence type="ECO:0000256" key="12">
    <source>
        <dbReference type="ARBA" id="ARBA00031158"/>
    </source>
</evidence>
<evidence type="ECO:0000256" key="8">
    <source>
        <dbReference type="ARBA" id="ARBA00022857"/>
    </source>
</evidence>
<keyword evidence="17" id="KW-1185">Reference proteome</keyword>
<evidence type="ECO:0000256" key="1">
    <source>
        <dbReference type="ARBA" id="ARBA00001974"/>
    </source>
</evidence>
<evidence type="ECO:0000256" key="6">
    <source>
        <dbReference type="ARBA" id="ARBA00022630"/>
    </source>
</evidence>
<protein>
    <recommendedName>
        <fullName evidence="5">L-lysine N6-monooxygenase MbtG</fullName>
        <ecNumber evidence="4">1.14.13.59</ecNumber>
    </recommendedName>
    <alternativeName>
        <fullName evidence="14">Lysine 6-N-hydroxylase</fullName>
    </alternativeName>
    <alternativeName>
        <fullName evidence="13">Lysine N6-hydroxylase</fullName>
    </alternativeName>
    <alternativeName>
        <fullName evidence="11">Lysine-N-oxygenase</fullName>
    </alternativeName>
    <alternativeName>
        <fullName evidence="12">Mycobactin synthase protein G</fullName>
    </alternativeName>
</protein>
<dbReference type="InterPro" id="IPR036188">
    <property type="entry name" value="FAD/NAD-bd_sf"/>
</dbReference>
<reference evidence="16 17" key="1">
    <citation type="submission" date="2020-07" db="EMBL/GenBank/DDBJ databases">
        <title>Sequencing the genomes of 1000 actinobacteria strains.</title>
        <authorList>
            <person name="Klenk H.-P."/>
        </authorList>
    </citation>
    <scope>NUCLEOTIDE SEQUENCE [LARGE SCALE GENOMIC DNA]</scope>
    <source>
        <strain evidence="16 17">DSM 23141</strain>
    </source>
</reference>
<keyword evidence="6" id="KW-0285">Flavoprotein</keyword>
<keyword evidence="8" id="KW-0521">NADP</keyword>
<evidence type="ECO:0000313" key="17">
    <source>
        <dbReference type="Proteomes" id="UP000553888"/>
    </source>
</evidence>
<dbReference type="Proteomes" id="UP000553888">
    <property type="component" value="Unassembled WGS sequence"/>
</dbReference>
<dbReference type="EC" id="1.14.13.59" evidence="4"/>
<evidence type="ECO:0000256" key="10">
    <source>
        <dbReference type="ARBA" id="ARBA00023033"/>
    </source>
</evidence>
<evidence type="ECO:0000256" key="7">
    <source>
        <dbReference type="ARBA" id="ARBA00022827"/>
    </source>
</evidence>
<keyword evidence="10 16" id="KW-0503">Monooxygenase</keyword>
<dbReference type="PANTHER" id="PTHR42802">
    <property type="entry name" value="MONOOXYGENASE"/>
    <property type="match status" value="1"/>
</dbReference>
<sequence>MLATGYGAEVPDFLEPIRDRLDWDARGRLDVAREYTVDGDRGRVFVLNGEEHSHGVTAPDLGFGAWRNAVIIAAITGREVYPIERRIAFQEFGVPADALPVPGAAASSTAASSVDAASAAAASASADAVEADAVEVAR</sequence>
<evidence type="ECO:0000256" key="13">
    <source>
        <dbReference type="ARBA" id="ARBA00032493"/>
    </source>
</evidence>
<organism evidence="16 17">
    <name type="scientific">Schumannella luteola</name>
    <dbReference type="NCBI Taxonomy" id="472059"/>
    <lineage>
        <taxon>Bacteria</taxon>
        <taxon>Bacillati</taxon>
        <taxon>Actinomycetota</taxon>
        <taxon>Actinomycetes</taxon>
        <taxon>Micrococcales</taxon>
        <taxon>Microbacteriaceae</taxon>
        <taxon>Schumannella</taxon>
    </lineage>
</organism>
<evidence type="ECO:0000313" key="16">
    <source>
        <dbReference type="EMBL" id="NYG98331.1"/>
    </source>
</evidence>
<comment type="caution">
    <text evidence="16">The sequence shown here is derived from an EMBL/GenBank/DDBJ whole genome shotgun (WGS) entry which is preliminary data.</text>
</comment>
<dbReference type="InterPro" id="IPR025700">
    <property type="entry name" value="Lys/Orn_oxygenase"/>
</dbReference>
<dbReference type="Gene3D" id="3.50.50.60">
    <property type="entry name" value="FAD/NAD(P)-binding domain"/>
    <property type="match status" value="1"/>
</dbReference>
<comment type="catalytic activity">
    <reaction evidence="15">
        <text>L-lysine + NADPH + O2 = N(6)-hydroxy-L-lysine + NADP(+) + H2O</text>
        <dbReference type="Rhea" id="RHEA:23228"/>
        <dbReference type="ChEBI" id="CHEBI:15377"/>
        <dbReference type="ChEBI" id="CHEBI:15379"/>
        <dbReference type="ChEBI" id="CHEBI:32551"/>
        <dbReference type="ChEBI" id="CHEBI:57783"/>
        <dbReference type="ChEBI" id="CHEBI:57820"/>
        <dbReference type="ChEBI" id="CHEBI:58349"/>
        <dbReference type="EC" id="1.14.13.59"/>
    </reaction>
</comment>
<evidence type="ECO:0000256" key="15">
    <source>
        <dbReference type="ARBA" id="ARBA00048407"/>
    </source>
</evidence>
<evidence type="ECO:0000256" key="2">
    <source>
        <dbReference type="ARBA" id="ARBA00004924"/>
    </source>
</evidence>
<evidence type="ECO:0000256" key="14">
    <source>
        <dbReference type="ARBA" id="ARBA00032738"/>
    </source>
</evidence>
<evidence type="ECO:0000256" key="3">
    <source>
        <dbReference type="ARBA" id="ARBA00007588"/>
    </source>
</evidence>
<comment type="similarity">
    <text evidence="3">Belongs to the lysine N(6)-hydroxylase/L-ornithine N(5)-oxygenase family.</text>
</comment>
<dbReference type="EMBL" id="JACBZY010000001">
    <property type="protein sequence ID" value="NYG98331.1"/>
    <property type="molecule type" value="Genomic_DNA"/>
</dbReference>
<evidence type="ECO:0000256" key="11">
    <source>
        <dbReference type="ARBA" id="ARBA00029939"/>
    </source>
</evidence>
<dbReference type="GO" id="GO:0047091">
    <property type="term" value="F:L-lysine 6-monooxygenase (NADPH) activity"/>
    <property type="evidence" value="ECO:0007669"/>
    <property type="project" value="UniProtKB-EC"/>
</dbReference>
<comment type="pathway">
    <text evidence="2">Siderophore biosynthesis.</text>
</comment>
<keyword evidence="7" id="KW-0274">FAD</keyword>
<accession>A0A852YAV7</accession>